<dbReference type="Proteomes" id="UP001058974">
    <property type="component" value="Chromosome 3"/>
</dbReference>
<reference evidence="5 6" key="1">
    <citation type="journal article" date="2022" name="Nat. Genet.">
        <title>Improved pea reference genome and pan-genome highlight genomic features and evolutionary characteristics.</title>
        <authorList>
            <person name="Yang T."/>
            <person name="Liu R."/>
            <person name="Luo Y."/>
            <person name="Hu S."/>
            <person name="Wang D."/>
            <person name="Wang C."/>
            <person name="Pandey M.K."/>
            <person name="Ge S."/>
            <person name="Xu Q."/>
            <person name="Li N."/>
            <person name="Li G."/>
            <person name="Huang Y."/>
            <person name="Saxena R.K."/>
            <person name="Ji Y."/>
            <person name="Li M."/>
            <person name="Yan X."/>
            <person name="He Y."/>
            <person name="Liu Y."/>
            <person name="Wang X."/>
            <person name="Xiang C."/>
            <person name="Varshney R.K."/>
            <person name="Ding H."/>
            <person name="Gao S."/>
            <person name="Zong X."/>
        </authorList>
    </citation>
    <scope>NUCLEOTIDE SEQUENCE [LARGE SCALE GENOMIC DNA]</scope>
    <source>
        <strain evidence="5 6">cv. Zhongwan 6</strain>
    </source>
</reference>
<gene>
    <name evidence="5" type="ORF">KIW84_036257</name>
</gene>
<feature type="region of interest" description="Disordered" evidence="3">
    <location>
        <begin position="75"/>
        <end position="109"/>
    </location>
</feature>
<dbReference type="EMBL" id="JAMSHJ010000003">
    <property type="protein sequence ID" value="KAI5432450.1"/>
    <property type="molecule type" value="Genomic_DNA"/>
</dbReference>
<dbReference type="InterPro" id="IPR012677">
    <property type="entry name" value="Nucleotide-bd_a/b_plait_sf"/>
</dbReference>
<dbReference type="InterPro" id="IPR035979">
    <property type="entry name" value="RBD_domain_sf"/>
</dbReference>
<evidence type="ECO:0000256" key="1">
    <source>
        <dbReference type="ARBA" id="ARBA00022884"/>
    </source>
</evidence>
<dbReference type="PANTHER" id="PTHR48025">
    <property type="entry name" value="OS02G0815200 PROTEIN"/>
    <property type="match status" value="1"/>
</dbReference>
<organism evidence="5 6">
    <name type="scientific">Pisum sativum</name>
    <name type="common">Garden pea</name>
    <name type="synonym">Lathyrus oleraceus</name>
    <dbReference type="NCBI Taxonomy" id="3888"/>
    <lineage>
        <taxon>Eukaryota</taxon>
        <taxon>Viridiplantae</taxon>
        <taxon>Streptophyta</taxon>
        <taxon>Embryophyta</taxon>
        <taxon>Tracheophyta</taxon>
        <taxon>Spermatophyta</taxon>
        <taxon>Magnoliopsida</taxon>
        <taxon>eudicotyledons</taxon>
        <taxon>Gunneridae</taxon>
        <taxon>Pentapetalae</taxon>
        <taxon>rosids</taxon>
        <taxon>fabids</taxon>
        <taxon>Fabales</taxon>
        <taxon>Fabaceae</taxon>
        <taxon>Papilionoideae</taxon>
        <taxon>50 kb inversion clade</taxon>
        <taxon>NPAAA clade</taxon>
        <taxon>Hologalegina</taxon>
        <taxon>IRL clade</taxon>
        <taxon>Fabeae</taxon>
        <taxon>Lathyrus</taxon>
    </lineage>
</organism>
<dbReference type="PROSITE" id="PS50102">
    <property type="entry name" value="RRM"/>
    <property type="match status" value="1"/>
</dbReference>
<dbReference type="Gene3D" id="3.30.70.330">
    <property type="match status" value="1"/>
</dbReference>
<feature type="compositionally biased region" description="Basic and acidic residues" evidence="3">
    <location>
        <begin position="95"/>
        <end position="104"/>
    </location>
</feature>
<protein>
    <recommendedName>
        <fullName evidence="4">RRM domain-containing protein</fullName>
    </recommendedName>
</protein>
<dbReference type="Pfam" id="PF00076">
    <property type="entry name" value="RRM_1"/>
    <property type="match status" value="1"/>
</dbReference>
<sequence>MASTTPSVSSYICTRIYNLSSTHSSISLTTNFPQRPISYKPLNLILKSQSFTLSPLTLQSLQPLFAAADAFETNVDTTVSQQEEQETETEQETSDEPKKEEEQKVSTSDNAGRLYVGNLPFRMTSAKLSEIFAEVGNVVSVEVVYDRVTARSRGFAFVTMKSVEDAKAAIQMFDGSHKSLSLDRFLQVQNSFHLTPEDGSFESYLFCRSTKSSCGLQSCYNPPTPPLRGKNVQVLTTTPFVPPPSDLVQPRTNSRVPQLPPFIGSTPEFHLGKHSFRPTLLPTTECKAHCDFL</sequence>
<dbReference type="GO" id="GO:0003729">
    <property type="term" value="F:mRNA binding"/>
    <property type="evidence" value="ECO:0007669"/>
    <property type="project" value="TreeGrafter"/>
</dbReference>
<dbReference type="SMART" id="SM00360">
    <property type="entry name" value="RRM"/>
    <property type="match status" value="1"/>
</dbReference>
<name>A0A9D4Y8E0_PEA</name>
<accession>A0A9D4Y8E0</accession>
<dbReference type="Gramene" id="Psat03G0625700-T1">
    <property type="protein sequence ID" value="KAI5432450.1"/>
    <property type="gene ID" value="KIW84_036257"/>
</dbReference>
<evidence type="ECO:0000256" key="2">
    <source>
        <dbReference type="PROSITE-ProRule" id="PRU00176"/>
    </source>
</evidence>
<feature type="domain" description="RRM" evidence="4">
    <location>
        <begin position="112"/>
        <end position="193"/>
    </location>
</feature>
<dbReference type="InterPro" id="IPR050502">
    <property type="entry name" value="Euk_RNA-bind_prot"/>
</dbReference>
<evidence type="ECO:0000259" key="4">
    <source>
        <dbReference type="PROSITE" id="PS50102"/>
    </source>
</evidence>
<keyword evidence="1 2" id="KW-0694">RNA-binding</keyword>
<dbReference type="GO" id="GO:0009535">
    <property type="term" value="C:chloroplast thylakoid membrane"/>
    <property type="evidence" value="ECO:0007669"/>
    <property type="project" value="TreeGrafter"/>
</dbReference>
<dbReference type="AlphaFoldDB" id="A0A9D4Y8E0"/>
<evidence type="ECO:0000256" key="3">
    <source>
        <dbReference type="SAM" id="MobiDB-lite"/>
    </source>
</evidence>
<evidence type="ECO:0000313" key="6">
    <source>
        <dbReference type="Proteomes" id="UP001058974"/>
    </source>
</evidence>
<feature type="compositionally biased region" description="Acidic residues" evidence="3">
    <location>
        <begin position="83"/>
        <end position="94"/>
    </location>
</feature>
<proteinExistence type="predicted"/>
<dbReference type="PANTHER" id="PTHR48025:SF11">
    <property type="entry name" value="RNA-BINDING PROTEIN CP33, CHLOROPLASTIC"/>
    <property type="match status" value="1"/>
</dbReference>
<comment type="caution">
    <text evidence="5">The sequence shown here is derived from an EMBL/GenBank/DDBJ whole genome shotgun (WGS) entry which is preliminary data.</text>
</comment>
<dbReference type="InterPro" id="IPR000504">
    <property type="entry name" value="RRM_dom"/>
</dbReference>
<dbReference type="GO" id="GO:1901259">
    <property type="term" value="P:chloroplast rRNA processing"/>
    <property type="evidence" value="ECO:0007669"/>
    <property type="project" value="TreeGrafter"/>
</dbReference>
<evidence type="ECO:0000313" key="5">
    <source>
        <dbReference type="EMBL" id="KAI5432450.1"/>
    </source>
</evidence>
<keyword evidence="6" id="KW-1185">Reference proteome</keyword>
<dbReference type="SUPFAM" id="SSF54928">
    <property type="entry name" value="RNA-binding domain, RBD"/>
    <property type="match status" value="1"/>
</dbReference>